<dbReference type="Proteomes" id="UP000291106">
    <property type="component" value="Chromosome"/>
</dbReference>
<keyword evidence="4" id="KW-0804">Transcription</keyword>
<evidence type="ECO:0000259" key="5">
    <source>
        <dbReference type="PROSITE" id="PS50931"/>
    </source>
</evidence>
<keyword evidence="2" id="KW-0805">Transcription regulation</keyword>
<keyword evidence="7" id="KW-1185">Reference proteome</keyword>
<dbReference type="PROSITE" id="PS50931">
    <property type="entry name" value="HTH_LYSR"/>
    <property type="match status" value="1"/>
</dbReference>
<dbReference type="CDD" id="cd08422">
    <property type="entry name" value="PBP2_CrgA_like"/>
    <property type="match status" value="1"/>
</dbReference>
<dbReference type="Gene3D" id="1.10.10.10">
    <property type="entry name" value="Winged helix-like DNA-binding domain superfamily/Winged helix DNA-binding domain"/>
    <property type="match status" value="1"/>
</dbReference>
<dbReference type="GO" id="GO:0006351">
    <property type="term" value="P:DNA-templated transcription"/>
    <property type="evidence" value="ECO:0007669"/>
    <property type="project" value="TreeGrafter"/>
</dbReference>
<evidence type="ECO:0000256" key="3">
    <source>
        <dbReference type="ARBA" id="ARBA00023125"/>
    </source>
</evidence>
<sequence length="307" mass="34781">MKTEDIKLFHRVVETGSLVEAADILNLPKSTLSRRLQQLEDELKVKLFHRQSRSMTLTASGSHFYEKSTAMMAELEQTMFELTDAKSELTGHLRILIAPIPEMLNITRAIFKFMDANPSISVEIMVSAEPQDMIRNNIDLAFMLEDSFNENEMVARHVINEAVEFFASPEYVAKYGLPTNATELLEHNTVLFRYPNGKIFNEVPYSDEVTFKLNGNICVNNLEVSLEAALCGRGITILPTPYCQEYLDSNQLVRVFEDMPPYRGKCFLVYPSRRYISLAAQRFIDHVLVVMAGCDKNDSGLGKSVCS</sequence>
<feature type="domain" description="HTH lysR-type" evidence="5">
    <location>
        <begin position="1"/>
        <end position="58"/>
    </location>
</feature>
<dbReference type="InterPro" id="IPR058163">
    <property type="entry name" value="LysR-type_TF_proteobact-type"/>
</dbReference>
<dbReference type="InterPro" id="IPR036390">
    <property type="entry name" value="WH_DNA-bd_sf"/>
</dbReference>
<evidence type="ECO:0000256" key="1">
    <source>
        <dbReference type="ARBA" id="ARBA00009437"/>
    </source>
</evidence>
<dbReference type="Gene3D" id="3.40.190.290">
    <property type="match status" value="1"/>
</dbReference>
<dbReference type="PANTHER" id="PTHR30537">
    <property type="entry name" value="HTH-TYPE TRANSCRIPTIONAL REGULATOR"/>
    <property type="match status" value="1"/>
</dbReference>
<accession>A0A411PH40</accession>
<dbReference type="OrthoDB" id="9786526at2"/>
<dbReference type="KEGG" id="smai:EXU30_08840"/>
<dbReference type="PANTHER" id="PTHR30537:SF68">
    <property type="entry name" value="TRANSCRIPTIONAL REGULATOR-RELATED"/>
    <property type="match status" value="1"/>
</dbReference>
<dbReference type="AlphaFoldDB" id="A0A411PH40"/>
<dbReference type="EMBL" id="CP036200">
    <property type="protein sequence ID" value="QBF82784.1"/>
    <property type="molecule type" value="Genomic_DNA"/>
</dbReference>
<dbReference type="FunFam" id="1.10.10.10:FF:000001">
    <property type="entry name" value="LysR family transcriptional regulator"/>
    <property type="match status" value="1"/>
</dbReference>
<dbReference type="InterPro" id="IPR000847">
    <property type="entry name" value="LysR_HTH_N"/>
</dbReference>
<dbReference type="Pfam" id="PF03466">
    <property type="entry name" value="LysR_substrate"/>
    <property type="match status" value="1"/>
</dbReference>
<dbReference type="Pfam" id="PF00126">
    <property type="entry name" value="HTH_1"/>
    <property type="match status" value="1"/>
</dbReference>
<proteinExistence type="inferred from homology"/>
<organism evidence="6 7">
    <name type="scientific">Shewanella maritima</name>
    <dbReference type="NCBI Taxonomy" id="2520507"/>
    <lineage>
        <taxon>Bacteria</taxon>
        <taxon>Pseudomonadati</taxon>
        <taxon>Pseudomonadota</taxon>
        <taxon>Gammaproteobacteria</taxon>
        <taxon>Alteromonadales</taxon>
        <taxon>Shewanellaceae</taxon>
        <taxon>Shewanella</taxon>
    </lineage>
</organism>
<comment type="similarity">
    <text evidence="1">Belongs to the LysR transcriptional regulatory family.</text>
</comment>
<evidence type="ECO:0000313" key="7">
    <source>
        <dbReference type="Proteomes" id="UP000291106"/>
    </source>
</evidence>
<dbReference type="InterPro" id="IPR036388">
    <property type="entry name" value="WH-like_DNA-bd_sf"/>
</dbReference>
<dbReference type="GO" id="GO:0043565">
    <property type="term" value="F:sequence-specific DNA binding"/>
    <property type="evidence" value="ECO:0007669"/>
    <property type="project" value="TreeGrafter"/>
</dbReference>
<keyword evidence="3" id="KW-0238">DNA-binding</keyword>
<name>A0A411PH40_9GAMM</name>
<evidence type="ECO:0000256" key="2">
    <source>
        <dbReference type="ARBA" id="ARBA00023015"/>
    </source>
</evidence>
<dbReference type="SUPFAM" id="SSF53850">
    <property type="entry name" value="Periplasmic binding protein-like II"/>
    <property type="match status" value="1"/>
</dbReference>
<dbReference type="RefSeq" id="WP_130599257.1">
    <property type="nucleotide sequence ID" value="NZ_CP036200.1"/>
</dbReference>
<dbReference type="GO" id="GO:0003700">
    <property type="term" value="F:DNA-binding transcription factor activity"/>
    <property type="evidence" value="ECO:0007669"/>
    <property type="project" value="InterPro"/>
</dbReference>
<dbReference type="SUPFAM" id="SSF46785">
    <property type="entry name" value="Winged helix' DNA-binding domain"/>
    <property type="match status" value="1"/>
</dbReference>
<reference evidence="6 7" key="1">
    <citation type="submission" date="2019-02" db="EMBL/GenBank/DDBJ databases">
        <title>Shewanella sp. D4-2 isolated from Dokdo Island.</title>
        <authorList>
            <person name="Baek K."/>
        </authorList>
    </citation>
    <scope>NUCLEOTIDE SEQUENCE [LARGE SCALE GENOMIC DNA]</scope>
    <source>
        <strain evidence="6 7">D4-2</strain>
    </source>
</reference>
<dbReference type="InterPro" id="IPR005119">
    <property type="entry name" value="LysR_subst-bd"/>
</dbReference>
<evidence type="ECO:0000256" key="4">
    <source>
        <dbReference type="ARBA" id="ARBA00023163"/>
    </source>
</evidence>
<protein>
    <submittedName>
        <fullName evidence="6">LysR family transcriptional regulator</fullName>
    </submittedName>
</protein>
<evidence type="ECO:0000313" key="6">
    <source>
        <dbReference type="EMBL" id="QBF82784.1"/>
    </source>
</evidence>
<gene>
    <name evidence="6" type="ORF">EXU30_08840</name>
</gene>